<comment type="caution">
    <text evidence="2">The sequence shown here is derived from an EMBL/GenBank/DDBJ whole genome shotgun (WGS) entry which is preliminary data.</text>
</comment>
<evidence type="ECO:0000256" key="1">
    <source>
        <dbReference type="SAM" id="MobiDB-lite"/>
    </source>
</evidence>
<sequence>MSNYECYCAICSCPLASSSITIGRPSEPCSSGSQTYSTSNDDSDSDVDEAYEYDPSIVKKTELGWLNEFRCIGFNENYADLGTAFVSGPSRYLDDEEVVATQSAGKSSFRQLRRLSSLNCFLDPNAPEDTNFSCYRDDSFNGLSRVFPIHDACFSILTQALTGSTDSSLLKKDILYEVMECLVSSNSALDVDYGGIAGPEQFWVSAKGEEYVVANPVERKPTFEEAIRRHLTRIVVPSPNDYSICDLRDHDCAEGVNAKETSITGAHPERNIERLVWIQNWDELNGASATVEAVWNIDGILIGLGMILRRKRSFAGKTEDQVMDSERESCRISTRPWIKGMIAHMDQAGAGVRGLTFMGCDNYSHTALGNTDSSLHRFALVPETGCGIVGLTLQLAAGGEILGLRAIQSPKTDDDQIMDRETDECPSYPPRFWSCRTGRLEIADSETAPTHAVPKEIQSMRLIPLTDKMENDEEQLATDLLPHEILLWNQDQIEGAALRAVSFYTPKAETGNERIIRGLRANFARGHSTRKRLVGDFEFGQWGAPLDLWPEEDLVTLKVDGSNRESISQVAISPVIHPKAIKVKRHRHHLDV</sequence>
<feature type="region of interest" description="Disordered" evidence="1">
    <location>
        <begin position="29"/>
        <end position="48"/>
    </location>
</feature>
<dbReference type="Proteomes" id="UP001152049">
    <property type="component" value="Unassembled WGS sequence"/>
</dbReference>
<evidence type="ECO:0000313" key="2">
    <source>
        <dbReference type="EMBL" id="KAJ4253848.1"/>
    </source>
</evidence>
<dbReference type="OrthoDB" id="9984533at2759"/>
<gene>
    <name evidence="2" type="ORF">NW762_010243</name>
</gene>
<name>A0A9W8RTI7_9HYPO</name>
<dbReference type="EMBL" id="JAOQAZ010000023">
    <property type="protein sequence ID" value="KAJ4253848.1"/>
    <property type="molecule type" value="Genomic_DNA"/>
</dbReference>
<keyword evidence="3" id="KW-1185">Reference proteome</keyword>
<organism evidence="2 3">
    <name type="scientific">Fusarium torreyae</name>
    <dbReference type="NCBI Taxonomy" id="1237075"/>
    <lineage>
        <taxon>Eukaryota</taxon>
        <taxon>Fungi</taxon>
        <taxon>Dikarya</taxon>
        <taxon>Ascomycota</taxon>
        <taxon>Pezizomycotina</taxon>
        <taxon>Sordariomycetes</taxon>
        <taxon>Hypocreomycetidae</taxon>
        <taxon>Hypocreales</taxon>
        <taxon>Nectriaceae</taxon>
        <taxon>Fusarium</taxon>
    </lineage>
</organism>
<accession>A0A9W8RTI7</accession>
<protein>
    <submittedName>
        <fullName evidence="2">Uncharacterized protein</fullName>
    </submittedName>
</protein>
<reference evidence="2" key="1">
    <citation type="submission" date="2022-09" db="EMBL/GenBank/DDBJ databases">
        <title>Fusarium specimens isolated from Avocado Roots.</title>
        <authorList>
            <person name="Stajich J."/>
            <person name="Roper C."/>
            <person name="Heimlech-Rivalta G."/>
        </authorList>
    </citation>
    <scope>NUCLEOTIDE SEQUENCE</scope>
    <source>
        <strain evidence="2">CF00136</strain>
    </source>
</reference>
<proteinExistence type="predicted"/>
<dbReference type="AlphaFoldDB" id="A0A9W8RTI7"/>
<evidence type="ECO:0000313" key="3">
    <source>
        <dbReference type="Proteomes" id="UP001152049"/>
    </source>
</evidence>